<evidence type="ECO:0000256" key="3">
    <source>
        <dbReference type="ARBA" id="ARBA00006376"/>
    </source>
</evidence>
<dbReference type="STRING" id="1594731.WEOB_323"/>
<dbReference type="InterPro" id="IPR015424">
    <property type="entry name" value="PyrdxlP-dep_Trfase"/>
</dbReference>
<dbReference type="PATRIC" id="fig|1594731.3.peg.300"/>
<dbReference type="InterPro" id="IPR015421">
    <property type="entry name" value="PyrdxlP-dep_Trfase_major"/>
</dbReference>
<dbReference type="AlphaFoldDB" id="A0A0H5BX86"/>
<dbReference type="UniPathway" id="UPA00288">
    <property type="reaction ID" value="UER01023"/>
</dbReference>
<evidence type="ECO:0000256" key="9">
    <source>
        <dbReference type="ARBA" id="ARBA00022898"/>
    </source>
</evidence>
<comment type="subunit">
    <text evidence="4 10">Homodimer.</text>
</comment>
<comment type="pathway">
    <text evidence="10">Amino-acid biosynthesis; glycine biosynthesis; glycine from L-serine: step 1/1.</text>
</comment>
<dbReference type="EMBL" id="LN774881">
    <property type="protein sequence ID" value="CEN32259.1"/>
    <property type="molecule type" value="Genomic_DNA"/>
</dbReference>
<comment type="pathway">
    <text evidence="10">One-carbon metabolism; tetrahydrofolate interconversion.</text>
</comment>
<comment type="similarity">
    <text evidence="3 10">Belongs to the SHMT family.</text>
</comment>
<evidence type="ECO:0000256" key="7">
    <source>
        <dbReference type="ARBA" id="ARBA00022605"/>
    </source>
</evidence>
<dbReference type="CDD" id="cd00378">
    <property type="entry name" value="SHMT"/>
    <property type="match status" value="1"/>
</dbReference>
<organism evidence="13 14">
    <name type="scientific">Candidatus Westeberhardia cardiocondylae</name>
    <dbReference type="NCBI Taxonomy" id="1594731"/>
    <lineage>
        <taxon>Bacteria</taxon>
        <taxon>Pseudomonadati</taxon>
        <taxon>Pseudomonadota</taxon>
        <taxon>Gammaproteobacteria</taxon>
        <taxon>Enterobacterales</taxon>
        <taxon>Enterobacteriaceae</taxon>
        <taxon>ant endosymbionts</taxon>
        <taxon>Candidatus Westeberhardia</taxon>
    </lineage>
</organism>
<keyword evidence="13" id="KW-0489">Methyltransferase</keyword>
<dbReference type="UniPathway" id="UPA00193"/>
<accession>A0A0H5BX86</accession>
<evidence type="ECO:0000256" key="4">
    <source>
        <dbReference type="ARBA" id="ARBA00011738"/>
    </source>
</evidence>
<evidence type="ECO:0000256" key="11">
    <source>
        <dbReference type="PIRSR" id="PIRSR000412-50"/>
    </source>
</evidence>
<evidence type="ECO:0000313" key="14">
    <source>
        <dbReference type="Proteomes" id="UP000242753"/>
    </source>
</evidence>
<sequence>MLSSNVHISDYDFELWKIIQKEKIRQEENIELIASENYVSSCVMQAQGSQLTNKYAEGYPGNRYYGGCVFVDEIEQLAIDRAKILFGVDYVNVQPHSGSQANFAVYSALLDPGDTILGMKLDHGGHLTHGSLFNFSGKFYNIVSYGMNCDGEIDYTQLYKLAKIHNPKIIVGGFSSYSGTVDWSRMRDISDCVNAYLLVDMSHIAGLVVAGIYPNPIPYAHVVTTTTHKTLVGPRGGMILASGGNKEMYNKLNSAVFPGTQGGPLVHVIAAKAVAFKEAMCSEFKKYQHQVVKNSKAMVEVFLLRGFTVVSGSTDSHLFLLNLSNKNLTGKKADEVLSKANIIVNKNRIPNDRRSSNITSGLRIGTPAVTRRGFVEEDVKILSHWICDILNDIQNKRVIIDIKNKVLEVCSRYPVYIK</sequence>
<evidence type="ECO:0000256" key="1">
    <source>
        <dbReference type="ARBA" id="ARBA00001933"/>
    </source>
</evidence>
<keyword evidence="14" id="KW-1185">Reference proteome</keyword>
<reference evidence="14" key="1">
    <citation type="submission" date="2015-01" db="EMBL/GenBank/DDBJ databases">
        <authorList>
            <person name="Manzano-Marin A."/>
            <person name="Manzano-Marin A."/>
        </authorList>
    </citation>
    <scope>NUCLEOTIDE SEQUENCE [LARGE SCALE GENOMIC DNA]</scope>
    <source>
        <strain evidence="14">obscurior</strain>
    </source>
</reference>
<dbReference type="Gene3D" id="3.40.640.10">
    <property type="entry name" value="Type I PLP-dependent aspartate aminotransferase-like (Major domain)"/>
    <property type="match status" value="1"/>
</dbReference>
<comment type="cofactor">
    <cofactor evidence="1 10 11">
        <name>pyridoxal 5'-phosphate</name>
        <dbReference type="ChEBI" id="CHEBI:597326"/>
    </cofactor>
</comment>
<dbReference type="PANTHER" id="PTHR11680">
    <property type="entry name" value="SERINE HYDROXYMETHYLTRANSFERASE"/>
    <property type="match status" value="1"/>
</dbReference>
<evidence type="ECO:0000256" key="5">
    <source>
        <dbReference type="ARBA" id="ARBA00022490"/>
    </source>
</evidence>
<evidence type="ECO:0000256" key="8">
    <source>
        <dbReference type="ARBA" id="ARBA00022679"/>
    </source>
</evidence>
<feature type="domain" description="Serine hydroxymethyltransferase-like" evidence="12">
    <location>
        <begin position="9"/>
        <end position="386"/>
    </location>
</feature>
<keyword evidence="8 10" id="KW-0808">Transferase</keyword>
<dbReference type="PROSITE" id="PS00096">
    <property type="entry name" value="SHMT"/>
    <property type="match status" value="1"/>
</dbReference>
<protein>
    <recommendedName>
        <fullName evidence="10">Serine hydroxymethyltransferase</fullName>
        <shortName evidence="10">SHMT</shortName>
        <shortName evidence="10">Serine methylase</shortName>
        <ecNumber evidence="10">2.1.2.1</ecNumber>
    </recommendedName>
</protein>
<evidence type="ECO:0000259" key="12">
    <source>
        <dbReference type="Pfam" id="PF00464"/>
    </source>
</evidence>
<comment type="function">
    <text evidence="10">Catalyzes the reversible interconversion of serine and glycine with tetrahydrofolate (THF) serving as the one-carbon carrier. This reaction serves as the major source of one-carbon groups required for the biosynthesis of purines, thymidylate, methionine, and other important biomolecules. Also exhibits THF-independent aldolase activity toward beta-hydroxyamino acids, producing glycine and aldehydes, via a retro-aldol mechanism.</text>
</comment>
<dbReference type="GO" id="GO:0019264">
    <property type="term" value="P:glycine biosynthetic process from serine"/>
    <property type="evidence" value="ECO:0007669"/>
    <property type="project" value="UniProtKB-UniRule"/>
</dbReference>
<dbReference type="GO" id="GO:0035999">
    <property type="term" value="P:tetrahydrofolate interconversion"/>
    <property type="evidence" value="ECO:0007669"/>
    <property type="project" value="UniProtKB-UniRule"/>
</dbReference>
<dbReference type="HAMAP" id="MF_00051">
    <property type="entry name" value="SHMT"/>
    <property type="match status" value="1"/>
</dbReference>
<dbReference type="InterPro" id="IPR001085">
    <property type="entry name" value="Ser_HO-MeTrfase"/>
</dbReference>
<feature type="binding site" evidence="10">
    <location>
        <position position="121"/>
    </location>
    <ligand>
        <name>(6S)-5,6,7,8-tetrahydrofolate</name>
        <dbReference type="ChEBI" id="CHEBI:57453"/>
    </ligand>
</feature>
<dbReference type="Proteomes" id="UP000242753">
    <property type="component" value="Chromosome I"/>
</dbReference>
<dbReference type="RefSeq" id="WP_281263800.1">
    <property type="nucleotide sequence ID" value="NZ_LN774881.1"/>
</dbReference>
<feature type="binding site" evidence="10">
    <location>
        <begin position="125"/>
        <end position="127"/>
    </location>
    <ligand>
        <name>(6S)-5,6,7,8-tetrahydrofolate</name>
        <dbReference type="ChEBI" id="CHEBI:57453"/>
    </ligand>
</feature>
<dbReference type="PIRSF" id="PIRSF000412">
    <property type="entry name" value="SHMT"/>
    <property type="match status" value="1"/>
</dbReference>
<comment type="subcellular location">
    <subcellularLocation>
        <location evidence="2 10">Cytoplasm</location>
    </subcellularLocation>
</comment>
<keyword evidence="6 10" id="KW-0554">One-carbon metabolism</keyword>
<dbReference type="NCBIfam" id="NF000586">
    <property type="entry name" value="PRK00011.1"/>
    <property type="match status" value="1"/>
</dbReference>
<dbReference type="GO" id="GO:0030170">
    <property type="term" value="F:pyridoxal phosphate binding"/>
    <property type="evidence" value="ECO:0007669"/>
    <property type="project" value="UniProtKB-UniRule"/>
</dbReference>
<comment type="catalytic activity">
    <reaction evidence="10">
        <text>(6R)-5,10-methylene-5,6,7,8-tetrahydrofolate + glycine + H2O = (6S)-5,6,7,8-tetrahydrofolate + L-serine</text>
        <dbReference type="Rhea" id="RHEA:15481"/>
        <dbReference type="ChEBI" id="CHEBI:15377"/>
        <dbReference type="ChEBI" id="CHEBI:15636"/>
        <dbReference type="ChEBI" id="CHEBI:33384"/>
        <dbReference type="ChEBI" id="CHEBI:57305"/>
        <dbReference type="ChEBI" id="CHEBI:57453"/>
        <dbReference type="EC" id="2.1.2.1"/>
    </reaction>
</comment>
<feature type="site" description="Plays an important role in substrate specificity" evidence="10">
    <location>
        <position position="228"/>
    </location>
</feature>
<proteinExistence type="inferred from homology"/>
<name>A0A0H5BX86_9ENTR</name>
<dbReference type="InterPro" id="IPR049943">
    <property type="entry name" value="Ser_HO-MeTrfase-like"/>
</dbReference>
<dbReference type="Gene3D" id="3.90.1150.10">
    <property type="entry name" value="Aspartate Aminotransferase, domain 1"/>
    <property type="match status" value="1"/>
</dbReference>
<dbReference type="Pfam" id="PF00464">
    <property type="entry name" value="SHMT"/>
    <property type="match status" value="1"/>
</dbReference>
<evidence type="ECO:0000313" key="13">
    <source>
        <dbReference type="EMBL" id="CEN32259.1"/>
    </source>
</evidence>
<evidence type="ECO:0000256" key="6">
    <source>
        <dbReference type="ARBA" id="ARBA00022563"/>
    </source>
</evidence>
<keyword evidence="9 10" id="KW-0663">Pyridoxal phosphate</keyword>
<dbReference type="GO" id="GO:0008168">
    <property type="term" value="F:methyltransferase activity"/>
    <property type="evidence" value="ECO:0007669"/>
    <property type="project" value="UniProtKB-KW"/>
</dbReference>
<evidence type="ECO:0000256" key="10">
    <source>
        <dbReference type="HAMAP-Rule" id="MF_00051"/>
    </source>
</evidence>
<dbReference type="InterPro" id="IPR015422">
    <property type="entry name" value="PyrdxlP-dep_Trfase_small"/>
</dbReference>
<dbReference type="PANTHER" id="PTHR11680:SF50">
    <property type="entry name" value="SERINE HYDROXYMETHYLTRANSFERASE"/>
    <property type="match status" value="1"/>
</dbReference>
<dbReference type="GO" id="GO:0004372">
    <property type="term" value="F:glycine hydroxymethyltransferase activity"/>
    <property type="evidence" value="ECO:0007669"/>
    <property type="project" value="UniProtKB-UniRule"/>
</dbReference>
<dbReference type="KEGG" id="wca:WEOB_323"/>
<comment type="caution">
    <text evidence="10">Lacks conserved residue(s) required for the propagation of feature annotation.</text>
</comment>
<evidence type="ECO:0000256" key="2">
    <source>
        <dbReference type="ARBA" id="ARBA00004496"/>
    </source>
</evidence>
<gene>
    <name evidence="10 13" type="primary">glyA</name>
    <name evidence="13" type="ORF">WEOB_323</name>
</gene>
<dbReference type="FunFam" id="3.40.640.10:FF:000001">
    <property type="entry name" value="Serine hydroxymethyltransferase"/>
    <property type="match status" value="1"/>
</dbReference>
<dbReference type="SUPFAM" id="SSF53383">
    <property type="entry name" value="PLP-dependent transferases"/>
    <property type="match status" value="1"/>
</dbReference>
<keyword evidence="7 10" id="KW-0028">Amino-acid biosynthesis</keyword>
<feature type="modified residue" description="N6-(pyridoxal phosphate)lysine" evidence="10 11">
    <location>
        <position position="229"/>
    </location>
</feature>
<dbReference type="InterPro" id="IPR019798">
    <property type="entry name" value="Ser_HO-MeTrfase_PLP_BS"/>
</dbReference>
<dbReference type="InterPro" id="IPR039429">
    <property type="entry name" value="SHMT-like_dom"/>
</dbReference>
<dbReference type="GO" id="GO:0005829">
    <property type="term" value="C:cytosol"/>
    <property type="evidence" value="ECO:0007669"/>
    <property type="project" value="TreeGrafter"/>
</dbReference>
<dbReference type="GO" id="GO:0032259">
    <property type="term" value="P:methylation"/>
    <property type="evidence" value="ECO:0007669"/>
    <property type="project" value="UniProtKB-KW"/>
</dbReference>
<dbReference type="EC" id="2.1.2.1" evidence="10"/>
<keyword evidence="5 10" id="KW-0963">Cytoplasm</keyword>